<evidence type="ECO:0000313" key="23">
    <source>
        <dbReference type="Proteomes" id="UP000068243"/>
    </source>
</evidence>
<dbReference type="Pfam" id="PF00487">
    <property type="entry name" value="FA_desaturase"/>
    <property type="match status" value="1"/>
</dbReference>
<feature type="domain" description="Cytochrome b5 heme-binding" evidence="21">
    <location>
        <begin position="456"/>
        <end position="531"/>
    </location>
</feature>
<dbReference type="GO" id="GO:0016717">
    <property type="term" value="F:oxidoreductase activity, acting on paired donors, with oxidation of a pair of donors resulting in the reduction of molecular oxygen to two molecules of water"/>
    <property type="evidence" value="ECO:0007669"/>
    <property type="project" value="TreeGrafter"/>
</dbReference>
<dbReference type="CDD" id="cd03506">
    <property type="entry name" value="Delta6-FADS-like"/>
    <property type="match status" value="1"/>
</dbReference>
<organism evidence="22 23">
    <name type="scientific">Aspergillus niger</name>
    <dbReference type="NCBI Taxonomy" id="5061"/>
    <lineage>
        <taxon>Eukaryota</taxon>
        <taxon>Fungi</taxon>
        <taxon>Dikarya</taxon>
        <taxon>Ascomycota</taxon>
        <taxon>Pezizomycotina</taxon>
        <taxon>Eurotiomycetes</taxon>
        <taxon>Eurotiomycetidae</taxon>
        <taxon>Eurotiales</taxon>
        <taxon>Aspergillaceae</taxon>
        <taxon>Aspergillus</taxon>
        <taxon>Aspergillus subgen. Circumdati</taxon>
    </lineage>
</organism>
<protein>
    <recommendedName>
        <fullName evidence="6">Delta 8-(E)-sphingolipid desaturase</fullName>
        <ecNumber evidence="5">1.14.19.18</ecNumber>
    </recommendedName>
</protein>
<dbReference type="InterPro" id="IPR036388">
    <property type="entry name" value="WH-like_DNA-bd_sf"/>
</dbReference>
<feature type="transmembrane region" description="Helical" evidence="20">
    <location>
        <begin position="826"/>
        <end position="844"/>
    </location>
</feature>
<dbReference type="PROSITE" id="PS51683">
    <property type="entry name" value="SAM_OMT_II"/>
    <property type="match status" value="1"/>
</dbReference>
<keyword evidence="11 20" id="KW-0812">Transmembrane</keyword>
<dbReference type="VEuPathDB" id="FungiDB:ATCC64974_68290"/>
<keyword evidence="16" id="KW-0408">Iron</keyword>
<comment type="similarity">
    <text evidence="4">Belongs to the fatty acid desaturase type 1 family.</text>
</comment>
<dbReference type="VEuPathDB" id="FungiDB:An16g06350"/>
<feature type="compositionally biased region" description="Polar residues" evidence="19">
    <location>
        <begin position="555"/>
        <end position="565"/>
    </location>
</feature>
<comment type="pathway">
    <text evidence="2">Lipid metabolism; sphingolipid metabolism.</text>
</comment>
<name>A0A100ILZ5_ASPNG</name>
<keyword evidence="12" id="KW-0479">Metal-binding</keyword>
<evidence type="ECO:0000256" key="13">
    <source>
        <dbReference type="ARBA" id="ARBA00022919"/>
    </source>
</evidence>
<dbReference type="InterPro" id="IPR012171">
    <property type="entry name" value="Fatty_acid_desaturase"/>
</dbReference>
<dbReference type="EC" id="1.14.19.18" evidence="5"/>
<keyword evidence="14 20" id="KW-1133">Transmembrane helix</keyword>
<evidence type="ECO:0000256" key="20">
    <source>
        <dbReference type="SAM" id="Phobius"/>
    </source>
</evidence>
<dbReference type="GO" id="GO:0044550">
    <property type="term" value="P:secondary metabolite biosynthetic process"/>
    <property type="evidence" value="ECO:0007669"/>
    <property type="project" value="UniProtKB-ARBA"/>
</dbReference>
<evidence type="ECO:0000256" key="11">
    <source>
        <dbReference type="ARBA" id="ARBA00022692"/>
    </source>
</evidence>
<dbReference type="VEuPathDB" id="FungiDB:An16g06360"/>
<evidence type="ECO:0000256" key="7">
    <source>
        <dbReference type="ARBA" id="ARBA00022603"/>
    </source>
</evidence>
<dbReference type="InterPro" id="IPR029063">
    <property type="entry name" value="SAM-dependent_MTases_sf"/>
</dbReference>
<keyword evidence="18 20" id="KW-0472">Membrane</keyword>
<dbReference type="VEuPathDB" id="FungiDB:M747DRAFT_235138"/>
<comment type="subcellular location">
    <subcellularLocation>
        <location evidence="1">Membrane</location>
        <topology evidence="1">Multi-pass membrane protein</topology>
    </subcellularLocation>
</comment>
<dbReference type="Proteomes" id="UP000068243">
    <property type="component" value="Unassembled WGS sequence"/>
</dbReference>
<dbReference type="VEuPathDB" id="FungiDB:ASPNIDRAFT2_1153077"/>
<evidence type="ECO:0000259" key="21">
    <source>
        <dbReference type="PROSITE" id="PS50255"/>
    </source>
</evidence>
<dbReference type="GO" id="GO:0008171">
    <property type="term" value="F:O-methyltransferase activity"/>
    <property type="evidence" value="ECO:0007669"/>
    <property type="project" value="InterPro"/>
</dbReference>
<keyword evidence="13" id="KW-0746">Sphingolipid metabolism</keyword>
<dbReference type="GO" id="GO:0046872">
    <property type="term" value="F:metal ion binding"/>
    <property type="evidence" value="ECO:0007669"/>
    <property type="project" value="UniProtKB-KW"/>
</dbReference>
<dbReference type="EMBL" id="BCMY01000009">
    <property type="protein sequence ID" value="GAQ43390.1"/>
    <property type="molecule type" value="Genomic_DNA"/>
</dbReference>
<dbReference type="Pfam" id="PF00173">
    <property type="entry name" value="Cyt-b5"/>
    <property type="match status" value="1"/>
</dbReference>
<feature type="transmembrane region" description="Helical" evidence="20">
    <location>
        <begin position="786"/>
        <end position="806"/>
    </location>
</feature>
<reference evidence="23" key="1">
    <citation type="journal article" date="2016" name="Genome Announc.">
        <title>Draft genome sequence of Aspergillus niger strain An76.</title>
        <authorList>
            <person name="Gong W."/>
            <person name="Cheng Z."/>
            <person name="Zhang H."/>
            <person name="Liu L."/>
            <person name="Gao P."/>
            <person name="Wang L."/>
        </authorList>
    </citation>
    <scope>NUCLEOTIDE SEQUENCE [LARGE SCALE GENOMIC DNA]</scope>
    <source>
        <strain evidence="23">An76</strain>
    </source>
</reference>
<evidence type="ECO:0000256" key="15">
    <source>
        <dbReference type="ARBA" id="ARBA00023002"/>
    </source>
</evidence>
<keyword evidence="10" id="KW-0949">S-adenosyl-L-methionine</keyword>
<evidence type="ECO:0000256" key="14">
    <source>
        <dbReference type="ARBA" id="ARBA00022989"/>
    </source>
</evidence>
<dbReference type="Pfam" id="PF00891">
    <property type="entry name" value="Methyltransf_2"/>
    <property type="match status" value="1"/>
</dbReference>
<proteinExistence type="inferred from homology"/>
<dbReference type="GO" id="GO:0006665">
    <property type="term" value="P:sphingolipid metabolic process"/>
    <property type="evidence" value="ECO:0007669"/>
    <property type="project" value="UniProtKB-UniPathway"/>
</dbReference>
<dbReference type="InterPro" id="IPR001199">
    <property type="entry name" value="Cyt_B5-like_heme/steroid-bd"/>
</dbReference>
<evidence type="ECO:0000256" key="17">
    <source>
        <dbReference type="ARBA" id="ARBA00023098"/>
    </source>
</evidence>
<dbReference type="InterPro" id="IPR005804">
    <property type="entry name" value="FA_desaturase_dom"/>
</dbReference>
<keyword evidence="17" id="KW-0443">Lipid metabolism</keyword>
<keyword evidence="8" id="KW-0349">Heme</keyword>
<evidence type="ECO:0000256" key="18">
    <source>
        <dbReference type="ARBA" id="ARBA00023136"/>
    </source>
</evidence>
<evidence type="ECO:0000256" key="9">
    <source>
        <dbReference type="ARBA" id="ARBA00022679"/>
    </source>
</evidence>
<dbReference type="Gene3D" id="3.10.120.10">
    <property type="entry name" value="Cytochrome b5-like heme/steroid binding domain"/>
    <property type="match status" value="1"/>
</dbReference>
<feature type="region of interest" description="Disordered" evidence="19">
    <location>
        <begin position="545"/>
        <end position="578"/>
    </location>
</feature>
<dbReference type="InterPro" id="IPR036390">
    <property type="entry name" value="WH_DNA-bd_sf"/>
</dbReference>
<feature type="transmembrane region" description="Helical" evidence="20">
    <location>
        <begin position="670"/>
        <end position="691"/>
    </location>
</feature>
<evidence type="ECO:0000256" key="1">
    <source>
        <dbReference type="ARBA" id="ARBA00004141"/>
    </source>
</evidence>
<dbReference type="SUPFAM" id="SSF53335">
    <property type="entry name" value="S-adenosyl-L-methionine-dependent methyltransferases"/>
    <property type="match status" value="1"/>
</dbReference>
<evidence type="ECO:0000256" key="10">
    <source>
        <dbReference type="ARBA" id="ARBA00022691"/>
    </source>
</evidence>
<dbReference type="SMART" id="SM01117">
    <property type="entry name" value="Cyt-b5"/>
    <property type="match status" value="1"/>
</dbReference>
<evidence type="ECO:0000256" key="12">
    <source>
        <dbReference type="ARBA" id="ARBA00022723"/>
    </source>
</evidence>
<evidence type="ECO:0000256" key="16">
    <source>
        <dbReference type="ARBA" id="ARBA00023004"/>
    </source>
</evidence>
<accession>A0A100ILZ5</accession>
<evidence type="ECO:0000256" key="8">
    <source>
        <dbReference type="ARBA" id="ARBA00022617"/>
    </source>
</evidence>
<dbReference type="Gene3D" id="3.40.50.150">
    <property type="entry name" value="Vaccinia Virus protein VP39"/>
    <property type="match status" value="1"/>
</dbReference>
<dbReference type="VEuPathDB" id="FungiDB:ASPNIDRAFT2_1108869"/>
<dbReference type="UniPathway" id="UPA00222"/>
<dbReference type="InterPro" id="IPR016461">
    <property type="entry name" value="COMT-like"/>
</dbReference>
<dbReference type="SUPFAM" id="SSF46785">
    <property type="entry name" value="Winged helix' DNA-binding domain"/>
    <property type="match status" value="1"/>
</dbReference>
<feature type="transmembrane region" description="Helical" evidence="20">
    <location>
        <begin position="850"/>
        <end position="870"/>
    </location>
</feature>
<dbReference type="VEuPathDB" id="FungiDB:M747DRAFT_294818"/>
<dbReference type="AlphaFoldDB" id="A0A100ILZ5"/>
<comment type="pathway">
    <text evidence="3">Sphingolipid metabolism.</text>
</comment>
<dbReference type="InterPro" id="IPR036400">
    <property type="entry name" value="Cyt_B5-like_heme/steroid_sf"/>
</dbReference>
<dbReference type="OrthoDB" id="260091at2759"/>
<dbReference type="PaxDb" id="5061-CADANGAP00012855"/>
<evidence type="ECO:0000256" key="6">
    <source>
        <dbReference type="ARBA" id="ARBA00016939"/>
    </source>
</evidence>
<gene>
    <name evidence="22" type="ORF">ABL_06051</name>
</gene>
<dbReference type="VEuPathDB" id="FungiDB:ATCC64974_68300"/>
<dbReference type="PANTHER" id="PTHR19353:SF30">
    <property type="entry name" value="DELTA 8-(E)-SPHINGOLIPID DESATURASE"/>
    <property type="match status" value="1"/>
</dbReference>
<evidence type="ECO:0000256" key="5">
    <source>
        <dbReference type="ARBA" id="ARBA00012019"/>
    </source>
</evidence>
<dbReference type="PANTHER" id="PTHR19353">
    <property type="entry name" value="FATTY ACID DESATURASE 2"/>
    <property type="match status" value="1"/>
</dbReference>
<dbReference type="InterPro" id="IPR001077">
    <property type="entry name" value="COMT_C"/>
</dbReference>
<evidence type="ECO:0000313" key="22">
    <source>
        <dbReference type="EMBL" id="GAQ43390.1"/>
    </source>
</evidence>
<sequence>MSVHQDDQVIDSDEVDRIAISPNAPDQVPRLISEINTHGQAFMSGQSSVRAQLADAAESLLAALESPRETIHRQNFRNPTGWAAINIAIDLGIFRLLAETKRPKSIPELTSATGADPVLLARIMRHLGAIHAIVETKGGEYTTNGFSFTLAHRKYSDSILAVAGSMYPSINGIPQFFRQNGYRNPSDGRHCPLQMVYRTTDSFFEYLAHNPVINAQFNTLMGVHHRGRASWMDPGFYPVDQLMSPSPIGEHDVLLVDVGGGRGHDLSELRAKWPNLPGRLILQDQPAVLAEATNLCPSIEPMSHDFFTEQPIKGARAYFLHCILHDWPDKDCHRILEPLRAAMIPEVSRLLINDYVMPDQGAHWQATSLDINIMSILASLERTESQWRQLLTEAGFRVVNRIDPEYLTDYKDQQIYRVAAYRWEVSAYRWEGYPCLPVAQTAFHAEPSKMALPRKDQVLSSREIEGLIAAGQSIVIVNQKVLRVDSWIPYHPGGHKTIQHMVGKDATDEFTVFHSEETIKMADRYQIGRVEGRWRNFVPPIQGGQFRPYLDNKAPSDTKQNTPSPSVMGHNEPTDNGDGRLNPIHQAATELNTKEAMTFLDSQTKEEISLTLTRYPSLDEATQGDIIKKYQHLHDQIQAEGLYNCNYMAYAKEFARCSLIFTTMLLFLHYGWYCTSAIFLGFFWSQLVFSAHDAAHIAITHNFTIDSLIGMTIAAPIGGLSLGWWKRTHNVHHIVTNAPEHDPDNQHLPFFAVNHRFLGNLFSSYHERLMPYTRAASRLVPYQAYLYYPVLMFGRFNLYVQSWIFLIQGQGPRKGPAWWHRHFEIVGNLLFWLWFGYGLVYRSIPTAWDRFLFVMISHMVTMPLHVQFTLSHFAMSTMDLGPSESFAQRMLRTTMDIDCPEWLDFIHGGLQFQAIHHLFPRVPRHNLRRTQKLVLEFCRDVGIPYALYGFVDGNQKVVGSLAEVSRQAAILAKCQRTIAERGDLLYGR</sequence>
<dbReference type="PROSITE" id="PS50255">
    <property type="entry name" value="CYTOCHROME_B5_2"/>
    <property type="match status" value="1"/>
</dbReference>
<dbReference type="SUPFAM" id="SSF55856">
    <property type="entry name" value="Cytochrome b5-like heme/steroid binding domain"/>
    <property type="match status" value="1"/>
</dbReference>
<feature type="transmembrane region" description="Helical" evidence="20">
    <location>
        <begin position="703"/>
        <end position="725"/>
    </location>
</feature>
<evidence type="ECO:0000256" key="4">
    <source>
        <dbReference type="ARBA" id="ARBA00009295"/>
    </source>
</evidence>
<dbReference type="Gene3D" id="1.10.10.10">
    <property type="entry name" value="Winged helix-like DNA-binding domain superfamily/Winged helix DNA-binding domain"/>
    <property type="match status" value="1"/>
</dbReference>
<dbReference type="GO" id="GO:0016020">
    <property type="term" value="C:membrane"/>
    <property type="evidence" value="ECO:0007669"/>
    <property type="project" value="UniProtKB-SubCell"/>
</dbReference>
<keyword evidence="7" id="KW-0489">Methyltransferase</keyword>
<evidence type="ECO:0000256" key="3">
    <source>
        <dbReference type="ARBA" id="ARBA00004991"/>
    </source>
</evidence>
<dbReference type="GO" id="GO:0032259">
    <property type="term" value="P:methylation"/>
    <property type="evidence" value="ECO:0007669"/>
    <property type="project" value="UniProtKB-KW"/>
</dbReference>
<evidence type="ECO:0000256" key="19">
    <source>
        <dbReference type="SAM" id="MobiDB-lite"/>
    </source>
</evidence>
<evidence type="ECO:0000256" key="2">
    <source>
        <dbReference type="ARBA" id="ARBA00004760"/>
    </source>
</evidence>
<keyword evidence="9" id="KW-0808">Transferase</keyword>
<comment type="caution">
    <text evidence="22">The sequence shown here is derived from an EMBL/GenBank/DDBJ whole genome shotgun (WGS) entry which is preliminary data.</text>
</comment>
<keyword evidence="15" id="KW-0560">Oxidoreductase</keyword>